<evidence type="ECO:0000313" key="11">
    <source>
        <dbReference type="Proteomes" id="UP000070412"/>
    </source>
</evidence>
<accession>A0A834RHN4</accession>
<keyword evidence="5" id="KW-0963">Cytoplasm</keyword>
<dbReference type="InterPro" id="IPR000717">
    <property type="entry name" value="PCI_dom"/>
</dbReference>
<evidence type="ECO:0000313" key="9">
    <source>
        <dbReference type="EMBL" id="KAF7495996.1"/>
    </source>
</evidence>
<keyword evidence="7" id="KW-0539">Nucleus</keyword>
<dbReference type="GO" id="GO:0008180">
    <property type="term" value="C:COP9 signalosome"/>
    <property type="evidence" value="ECO:0007669"/>
    <property type="project" value="UniProtKB-KW"/>
</dbReference>
<evidence type="ECO:0000256" key="4">
    <source>
        <dbReference type="ARBA" id="ARBA00014878"/>
    </source>
</evidence>
<gene>
    <name evidence="9" type="ORF">SSS_5746</name>
</gene>
<evidence type="ECO:0000313" key="10">
    <source>
        <dbReference type="EnsemblMetazoa" id="KAF7495996.1"/>
    </source>
</evidence>
<reference evidence="9" key="2">
    <citation type="submission" date="2020-01" db="EMBL/GenBank/DDBJ databases">
        <authorList>
            <person name="Korhonen P.K.K."/>
            <person name="Guangxu M.G."/>
            <person name="Wang T.W."/>
            <person name="Stroehlein A.J.S."/>
            <person name="Young N.D."/>
            <person name="Ang C.-S.A."/>
            <person name="Fernando D.W.F."/>
            <person name="Lu H.L."/>
            <person name="Taylor S.T."/>
            <person name="Ehtesham M.E.M."/>
            <person name="Najaraj S.H.N."/>
            <person name="Harsha G.H.G."/>
            <person name="Madugundu A.M."/>
            <person name="Renuse S.R."/>
            <person name="Holt D.H."/>
            <person name="Pandey A.P."/>
            <person name="Papenfuss A.P."/>
            <person name="Gasser R.B.G."/>
            <person name="Fischer K.F."/>
        </authorList>
    </citation>
    <scope>NUCLEOTIDE SEQUENCE</scope>
    <source>
        <strain evidence="9">SSS_KF_BRIS2020</strain>
    </source>
</reference>
<evidence type="ECO:0000256" key="2">
    <source>
        <dbReference type="ARBA" id="ARBA00004496"/>
    </source>
</evidence>
<dbReference type="InterPro" id="IPR055089">
    <property type="entry name" value="COP9_N"/>
</dbReference>
<dbReference type="InterPro" id="IPR036390">
    <property type="entry name" value="WH_DNA-bd_sf"/>
</dbReference>
<dbReference type="PANTHER" id="PTHR10758">
    <property type="entry name" value="26S PROTEASOME NON-ATPASE REGULATORY SUBUNIT 3/COP9 SIGNALOSOME COMPLEX SUBUNIT 3"/>
    <property type="match status" value="1"/>
</dbReference>
<feature type="domain" description="PCI" evidence="8">
    <location>
        <begin position="143"/>
        <end position="330"/>
    </location>
</feature>
<proteinExistence type="inferred from homology"/>
<dbReference type="InterPro" id="IPR050756">
    <property type="entry name" value="CSN3"/>
</dbReference>
<reference evidence="10" key="3">
    <citation type="submission" date="2022-06" db="UniProtKB">
        <authorList>
            <consortium name="EnsemblMetazoa"/>
        </authorList>
    </citation>
    <scope>IDENTIFICATION</scope>
</reference>
<dbReference type="EnsemblMetazoa" id="SSS_5746s_mrna">
    <property type="protein sequence ID" value="KAF7495996.1"/>
    <property type="gene ID" value="SSS_5746"/>
</dbReference>
<dbReference type="PANTHER" id="PTHR10758:SF1">
    <property type="entry name" value="COP9 SIGNALOSOME COMPLEX SUBUNIT 3"/>
    <property type="match status" value="1"/>
</dbReference>
<keyword evidence="11" id="KW-1185">Reference proteome</keyword>
<dbReference type="OrthoDB" id="29061at2759"/>
<dbReference type="SMART" id="SM00088">
    <property type="entry name" value="PINT"/>
    <property type="match status" value="1"/>
</dbReference>
<reference evidence="11" key="1">
    <citation type="journal article" date="2020" name="PLoS Negl. Trop. Dis.">
        <title>High-quality nuclear genome for Sarcoptes scabiei-A critical resource for a neglected parasite.</title>
        <authorList>
            <person name="Korhonen P.K."/>
            <person name="Gasser R.B."/>
            <person name="Ma G."/>
            <person name="Wang T."/>
            <person name="Stroehlein A.J."/>
            <person name="Young N.D."/>
            <person name="Ang C.S."/>
            <person name="Fernando D.D."/>
            <person name="Lu H.C."/>
            <person name="Taylor S."/>
            <person name="Reynolds S.L."/>
            <person name="Mofiz E."/>
            <person name="Najaraj S.H."/>
            <person name="Gowda H."/>
            <person name="Madugundu A."/>
            <person name="Renuse S."/>
            <person name="Holt D."/>
            <person name="Pandey A."/>
            <person name="Papenfuss A.T."/>
            <person name="Fischer K."/>
        </authorList>
    </citation>
    <scope>NUCLEOTIDE SEQUENCE [LARGE SCALE GENOMIC DNA]</scope>
</reference>
<comment type="subcellular location">
    <subcellularLocation>
        <location evidence="2">Cytoplasm</location>
    </subcellularLocation>
    <subcellularLocation>
        <location evidence="1">Nucleus</location>
    </subcellularLocation>
</comment>
<evidence type="ECO:0000256" key="6">
    <source>
        <dbReference type="ARBA" id="ARBA00022790"/>
    </source>
</evidence>
<evidence type="ECO:0000256" key="1">
    <source>
        <dbReference type="ARBA" id="ARBA00004123"/>
    </source>
</evidence>
<keyword evidence="6" id="KW-0736">Signalosome</keyword>
<dbReference type="Proteomes" id="UP000070412">
    <property type="component" value="Unassembled WGS sequence"/>
</dbReference>
<sequence>MSIDKLLIIIRSHSIQGQLEELLNFINNENVFKNTLLIDEIIQNLDIHDNSVAILYLLNRLPYNSGTKQSIIRMIEFISDCNASQIKRVSNHFTLLCHRLTDYLIKEDQPSKGLLPLSIAVTKIQESSTQLTSIHSDICKLALLSKCFQPVLNFLNVDITDISRENDRYDVKYFLTYYYYGGMIYSILEQYERAFLFFQNAISITGTAIIVTYLNRSIKPFCVPYNKIVVAYSNDSIDDLQEICLKFFKEFSKDSNIGLVKLVIASLTKVRIKNLTKTFITLSLKDIAIKVNLPSPEAAEKQILQMIENGEIYASINQKDGMVEFSDYSEKYDSLQMYKTIEHQSLIELKINQCISLNEKLKQLDYEVAINPKYIQKTHNDDSV</sequence>
<dbReference type="SUPFAM" id="SSF46785">
    <property type="entry name" value="Winged helix' DNA-binding domain"/>
    <property type="match status" value="1"/>
</dbReference>
<dbReference type="GO" id="GO:0005737">
    <property type="term" value="C:cytoplasm"/>
    <property type="evidence" value="ECO:0007669"/>
    <property type="project" value="UniProtKB-SubCell"/>
</dbReference>
<dbReference type="Gene3D" id="1.25.40.570">
    <property type="match status" value="1"/>
</dbReference>
<evidence type="ECO:0000256" key="5">
    <source>
        <dbReference type="ARBA" id="ARBA00022490"/>
    </source>
</evidence>
<evidence type="ECO:0000259" key="8">
    <source>
        <dbReference type="PROSITE" id="PS50250"/>
    </source>
</evidence>
<comment type="similarity">
    <text evidence="3">Belongs to the CSN3 family.</text>
</comment>
<evidence type="ECO:0000256" key="3">
    <source>
        <dbReference type="ARBA" id="ARBA00007084"/>
    </source>
</evidence>
<dbReference type="PROSITE" id="PS50250">
    <property type="entry name" value="PCI"/>
    <property type="match status" value="1"/>
</dbReference>
<dbReference type="Pfam" id="PF01399">
    <property type="entry name" value="PCI"/>
    <property type="match status" value="1"/>
</dbReference>
<dbReference type="EMBL" id="WVUK01000043">
    <property type="protein sequence ID" value="KAF7495996.1"/>
    <property type="molecule type" value="Genomic_DNA"/>
</dbReference>
<organism evidence="9">
    <name type="scientific">Sarcoptes scabiei</name>
    <name type="common">Itch mite</name>
    <name type="synonym">Acarus scabiei</name>
    <dbReference type="NCBI Taxonomy" id="52283"/>
    <lineage>
        <taxon>Eukaryota</taxon>
        <taxon>Metazoa</taxon>
        <taxon>Ecdysozoa</taxon>
        <taxon>Arthropoda</taxon>
        <taxon>Chelicerata</taxon>
        <taxon>Arachnida</taxon>
        <taxon>Acari</taxon>
        <taxon>Acariformes</taxon>
        <taxon>Sarcoptiformes</taxon>
        <taxon>Astigmata</taxon>
        <taxon>Psoroptidia</taxon>
        <taxon>Sarcoptoidea</taxon>
        <taxon>Sarcoptidae</taxon>
        <taxon>Sarcoptinae</taxon>
        <taxon>Sarcoptes</taxon>
    </lineage>
</organism>
<name>A0A834RHN4_SARSC</name>
<evidence type="ECO:0000256" key="7">
    <source>
        <dbReference type="ARBA" id="ARBA00023242"/>
    </source>
</evidence>
<dbReference type="GO" id="GO:0006511">
    <property type="term" value="P:ubiquitin-dependent protein catabolic process"/>
    <property type="evidence" value="ECO:0007669"/>
    <property type="project" value="TreeGrafter"/>
</dbReference>
<dbReference type="AlphaFoldDB" id="A0A834RHN4"/>
<dbReference type="Pfam" id="PF22788">
    <property type="entry name" value="COP9_hel_rpt"/>
    <property type="match status" value="1"/>
</dbReference>
<protein>
    <recommendedName>
        <fullName evidence="4">COP9 signalosome complex subunit 3</fullName>
    </recommendedName>
</protein>